<evidence type="ECO:0000256" key="6">
    <source>
        <dbReference type="ARBA" id="ARBA00023136"/>
    </source>
</evidence>
<evidence type="ECO:0000256" key="9">
    <source>
        <dbReference type="SAM" id="Phobius"/>
    </source>
</evidence>
<feature type="domain" description="OmpA-like" evidence="10">
    <location>
        <begin position="142"/>
        <end position="263"/>
    </location>
</feature>
<dbReference type="AlphaFoldDB" id="A0A1N7MUH4"/>
<evidence type="ECO:0000256" key="8">
    <source>
        <dbReference type="SAM" id="MobiDB-lite"/>
    </source>
</evidence>
<evidence type="ECO:0000256" key="7">
    <source>
        <dbReference type="PROSITE-ProRule" id="PRU00473"/>
    </source>
</evidence>
<organism evidence="11 12">
    <name type="scientific">Neptunomonas antarctica</name>
    <dbReference type="NCBI Taxonomy" id="619304"/>
    <lineage>
        <taxon>Bacteria</taxon>
        <taxon>Pseudomonadati</taxon>
        <taxon>Pseudomonadota</taxon>
        <taxon>Gammaproteobacteria</taxon>
        <taxon>Oceanospirillales</taxon>
        <taxon>Oceanospirillaceae</taxon>
        <taxon>Neptunomonas</taxon>
    </lineage>
</organism>
<dbReference type="CDD" id="cd07185">
    <property type="entry name" value="OmpA_C-like"/>
    <property type="match status" value="1"/>
</dbReference>
<dbReference type="PANTHER" id="PTHR30329:SF21">
    <property type="entry name" value="LIPOPROTEIN YIAD-RELATED"/>
    <property type="match status" value="1"/>
</dbReference>
<dbReference type="STRING" id="619304.SAMN05421760_10727"/>
<dbReference type="RefSeq" id="WP_054340713.1">
    <property type="nucleotide sequence ID" value="NZ_FTOE01000007.1"/>
</dbReference>
<keyword evidence="6 7" id="KW-0472">Membrane</keyword>
<dbReference type="EMBL" id="FTOE01000007">
    <property type="protein sequence ID" value="SIS89785.1"/>
    <property type="molecule type" value="Genomic_DNA"/>
</dbReference>
<dbReference type="PANTHER" id="PTHR30329">
    <property type="entry name" value="STATOR ELEMENT OF FLAGELLAR MOTOR COMPLEX"/>
    <property type="match status" value="1"/>
</dbReference>
<evidence type="ECO:0000256" key="3">
    <source>
        <dbReference type="ARBA" id="ARBA00022475"/>
    </source>
</evidence>
<dbReference type="Proteomes" id="UP000185999">
    <property type="component" value="Unassembled WGS sequence"/>
</dbReference>
<comment type="similarity">
    <text evidence="2">Belongs to the MotB family.</text>
</comment>
<evidence type="ECO:0000256" key="5">
    <source>
        <dbReference type="ARBA" id="ARBA00022989"/>
    </source>
</evidence>
<sequence length="265" mass="29393">MSARRVVMDESEPGWIVTYADLMTLLLVFFVLLFSISTVKKEQFASTIRSFQLAIGDSGGSLVPLPEEIRAPAIEIPDSLEQNNADQLTPPLAVVEEVQESRAPEIPVVETNKELEYLSNSLKEVFASMGVADAVDVGEPRDGKLRIRVKGAVLFESGDSSFNRQMMPIMDGLLDILEKYPEYKLGIKGHTDNIPIETARFPSNWELSAIRATTVLRYLVRGGIDPERVTATGYGDSLPIGPNDTPEQRSENRRIEFVLEKVNVP</sequence>
<dbReference type="InterPro" id="IPR036737">
    <property type="entry name" value="OmpA-like_sf"/>
</dbReference>
<accession>A0A1N7MUH4</accession>
<evidence type="ECO:0000259" key="10">
    <source>
        <dbReference type="PROSITE" id="PS51123"/>
    </source>
</evidence>
<evidence type="ECO:0000256" key="1">
    <source>
        <dbReference type="ARBA" id="ARBA00004162"/>
    </source>
</evidence>
<dbReference type="Pfam" id="PF00691">
    <property type="entry name" value="OmpA"/>
    <property type="match status" value="1"/>
</dbReference>
<keyword evidence="5 9" id="KW-1133">Transmembrane helix</keyword>
<dbReference type="Pfam" id="PF13677">
    <property type="entry name" value="MotB_plug"/>
    <property type="match status" value="1"/>
</dbReference>
<dbReference type="InterPro" id="IPR025713">
    <property type="entry name" value="MotB-like_N_dom"/>
</dbReference>
<feature type="transmembrane region" description="Helical" evidence="9">
    <location>
        <begin position="16"/>
        <end position="39"/>
    </location>
</feature>
<evidence type="ECO:0000256" key="2">
    <source>
        <dbReference type="ARBA" id="ARBA00008914"/>
    </source>
</evidence>
<keyword evidence="4 9" id="KW-0812">Transmembrane</keyword>
<proteinExistence type="inferred from homology"/>
<dbReference type="InterPro" id="IPR006665">
    <property type="entry name" value="OmpA-like"/>
</dbReference>
<feature type="region of interest" description="Disordered" evidence="8">
    <location>
        <begin position="231"/>
        <end position="250"/>
    </location>
</feature>
<name>A0A1N7MUH4_9GAMM</name>
<reference evidence="12" key="1">
    <citation type="submission" date="2017-01" db="EMBL/GenBank/DDBJ databases">
        <authorList>
            <person name="Varghese N."/>
            <person name="Submissions S."/>
        </authorList>
    </citation>
    <scope>NUCLEOTIDE SEQUENCE [LARGE SCALE GENOMIC DNA]</scope>
    <source>
        <strain evidence="12">DSM 22306</strain>
    </source>
</reference>
<dbReference type="PROSITE" id="PS51123">
    <property type="entry name" value="OMPA_2"/>
    <property type="match status" value="1"/>
</dbReference>
<keyword evidence="3" id="KW-1003">Cell membrane</keyword>
<keyword evidence="12" id="KW-1185">Reference proteome</keyword>
<evidence type="ECO:0000256" key="4">
    <source>
        <dbReference type="ARBA" id="ARBA00022692"/>
    </source>
</evidence>
<evidence type="ECO:0000313" key="12">
    <source>
        <dbReference type="Proteomes" id="UP000185999"/>
    </source>
</evidence>
<evidence type="ECO:0000313" key="11">
    <source>
        <dbReference type="EMBL" id="SIS89785.1"/>
    </source>
</evidence>
<dbReference type="SUPFAM" id="SSF103088">
    <property type="entry name" value="OmpA-like"/>
    <property type="match status" value="1"/>
</dbReference>
<dbReference type="GO" id="GO:0005886">
    <property type="term" value="C:plasma membrane"/>
    <property type="evidence" value="ECO:0007669"/>
    <property type="project" value="UniProtKB-SubCell"/>
</dbReference>
<comment type="subcellular location">
    <subcellularLocation>
        <location evidence="1">Cell membrane</location>
        <topology evidence="1">Single-pass membrane protein</topology>
    </subcellularLocation>
</comment>
<protein>
    <submittedName>
        <fullName evidence="11">Chemotaxis protein MotB</fullName>
    </submittedName>
</protein>
<dbReference type="InterPro" id="IPR050330">
    <property type="entry name" value="Bact_OuterMem_StrucFunc"/>
</dbReference>
<gene>
    <name evidence="11" type="ORF">SAMN05421760_10727</name>
</gene>
<dbReference type="OrthoDB" id="9815217at2"/>
<dbReference type="Gene3D" id="3.30.1330.60">
    <property type="entry name" value="OmpA-like domain"/>
    <property type="match status" value="1"/>
</dbReference>